<dbReference type="InterPro" id="IPR006597">
    <property type="entry name" value="Sel1-like"/>
</dbReference>
<dbReference type="SUPFAM" id="SSF81901">
    <property type="entry name" value="HCP-like"/>
    <property type="match status" value="3"/>
</dbReference>
<dbReference type="GO" id="GO:0005524">
    <property type="term" value="F:ATP binding"/>
    <property type="evidence" value="ECO:0007669"/>
    <property type="project" value="UniProtKB-UniRule"/>
</dbReference>
<accession>A0A2Z6SQR7</accession>
<dbReference type="Proteomes" id="UP000247702">
    <property type="component" value="Unassembled WGS sequence"/>
</dbReference>
<dbReference type="EMBL" id="BEXD01004403">
    <property type="protein sequence ID" value="GBC10627.1"/>
    <property type="molecule type" value="Genomic_DNA"/>
</dbReference>
<evidence type="ECO:0000313" key="3">
    <source>
        <dbReference type="EMBL" id="GBC10627.1"/>
    </source>
</evidence>
<dbReference type="GO" id="GO:0004672">
    <property type="term" value="F:protein kinase activity"/>
    <property type="evidence" value="ECO:0007669"/>
    <property type="project" value="InterPro"/>
</dbReference>
<protein>
    <recommendedName>
        <fullName evidence="2">Protein kinase domain-containing protein</fullName>
    </recommendedName>
</protein>
<dbReference type="SMART" id="SM00671">
    <property type="entry name" value="SEL1"/>
    <property type="match status" value="11"/>
</dbReference>
<dbReference type="InterPro" id="IPR001245">
    <property type="entry name" value="Ser-Thr/Tyr_kinase_cat_dom"/>
</dbReference>
<sequence length="827" mass="94340">MESNTPINLTEILNDEWINCIEEAIANDYFKFYEFNHFNNFHEIGFGSSGKVYRANWKSSHNYLALKSFFNFNNVTIKEIVKEFKIRHEVEFHENIIRFCGITIENQNDDTKKYWLVMEYADSGTLQEYLKEHFNNLTWSNKFNMALQLARAILCLHNEGIVHRNLNSKNVLVHQNMIKLSDLGLSKRIQESSNLQSTKSFGLIPYIDPESFSSQDYKLNQKSDIYSIGILLWEISSGKPPYEGSLYDIYLAINISQGLREIPIPNTPKDYIDIYTDCWNSEPDNRLTINQVVSKLNTIILRNNENIMITKDGSHMNIQSSSKQQIDLNNGFEDSKNNLSYEEFSKIIQNFNKINIEELEPTMSSSYNLMLIVDEMVELFNKITKDDDDDKWCICNYLNNHHMTSREIYIWLLNNQHHTNSIVLLGDFNYLGIEINVDKKKAFELYQKAANLENVVAQYNLGCCYIYGNGINKDHDKAFKLFKKSAKKEYSKGINYLGYCYGYGIGTYIDKRKTFELYQKAANLGNTYGICNLGNCYTMGIGTNIDEKKAFELYQKAANLGNAFGLCFLADCYEKGAGTNINRKKAFELYQKAADLGNAFGINCLGYCYEKGIGIDIDKKKVFELYQESSDLGNASGINSLGYCYEKGIGIDIDKKKAFELYQKSADLDNASGMNNLGYCYKKGIGTISDKKKAFELFKKSADLENASGMHYLGDCYEKGIGTDINKQKAFELYQKSADLGNSCGMNCLGNCYENGIGIDIDEIKAFELYHKAANLGNSAAQCNLAMVYENGKGIAKDIDKAIYWYKKSASQGDQYAQNKLEQIHAN</sequence>
<dbReference type="InterPro" id="IPR011990">
    <property type="entry name" value="TPR-like_helical_dom_sf"/>
</dbReference>
<feature type="binding site" evidence="1">
    <location>
        <position position="67"/>
    </location>
    <ligand>
        <name>ATP</name>
        <dbReference type="ChEBI" id="CHEBI:30616"/>
    </ligand>
</feature>
<dbReference type="PANTHER" id="PTHR43628">
    <property type="entry name" value="ACTIVATOR OF C KINASE PROTEIN 1-RELATED"/>
    <property type="match status" value="1"/>
</dbReference>
<feature type="domain" description="Protein kinase" evidence="2">
    <location>
        <begin position="38"/>
        <end position="300"/>
    </location>
</feature>
<dbReference type="InterPro" id="IPR000719">
    <property type="entry name" value="Prot_kinase_dom"/>
</dbReference>
<dbReference type="PANTHER" id="PTHR43628:SF1">
    <property type="entry name" value="CHITIN SYNTHASE REGULATORY FACTOR 2-RELATED"/>
    <property type="match status" value="1"/>
</dbReference>
<keyword evidence="4" id="KW-1185">Reference proteome</keyword>
<dbReference type="InterPro" id="IPR052945">
    <property type="entry name" value="Mitotic_Regulator"/>
</dbReference>
<dbReference type="Gene3D" id="1.25.40.10">
    <property type="entry name" value="Tetratricopeptide repeat domain"/>
    <property type="match status" value="3"/>
</dbReference>
<gene>
    <name evidence="3" type="ORF">RclHR1_00980004</name>
</gene>
<evidence type="ECO:0000313" key="4">
    <source>
        <dbReference type="Proteomes" id="UP000247702"/>
    </source>
</evidence>
<name>A0A2Z6SQR7_9GLOM</name>
<keyword evidence="1" id="KW-0067">ATP-binding</keyword>
<keyword evidence="1" id="KW-0547">Nucleotide-binding</keyword>
<dbReference type="PROSITE" id="PS00107">
    <property type="entry name" value="PROTEIN_KINASE_ATP"/>
    <property type="match status" value="1"/>
</dbReference>
<evidence type="ECO:0000256" key="1">
    <source>
        <dbReference type="PROSITE-ProRule" id="PRU10141"/>
    </source>
</evidence>
<evidence type="ECO:0000259" key="2">
    <source>
        <dbReference type="PROSITE" id="PS50011"/>
    </source>
</evidence>
<dbReference type="InterPro" id="IPR011009">
    <property type="entry name" value="Kinase-like_dom_sf"/>
</dbReference>
<dbReference type="SUPFAM" id="SSF56112">
    <property type="entry name" value="Protein kinase-like (PK-like)"/>
    <property type="match status" value="1"/>
</dbReference>
<comment type="caution">
    <text evidence="3">The sequence shown here is derived from an EMBL/GenBank/DDBJ whole genome shotgun (WGS) entry which is preliminary data.</text>
</comment>
<dbReference type="PRINTS" id="PR00109">
    <property type="entry name" value="TYRKINASE"/>
</dbReference>
<dbReference type="AlphaFoldDB" id="A0A2Z6SQR7"/>
<dbReference type="Gene3D" id="1.10.510.10">
    <property type="entry name" value="Transferase(Phosphotransferase) domain 1"/>
    <property type="match status" value="1"/>
</dbReference>
<dbReference type="Pfam" id="PF07714">
    <property type="entry name" value="PK_Tyr_Ser-Thr"/>
    <property type="match status" value="1"/>
</dbReference>
<dbReference type="PROSITE" id="PS50011">
    <property type="entry name" value="PROTEIN_KINASE_DOM"/>
    <property type="match status" value="1"/>
</dbReference>
<proteinExistence type="predicted"/>
<reference evidence="3 4" key="1">
    <citation type="submission" date="2017-11" db="EMBL/GenBank/DDBJ databases">
        <title>The genome of Rhizophagus clarus HR1 reveals common genetic basis of auxotrophy among arbuscular mycorrhizal fungi.</title>
        <authorList>
            <person name="Kobayashi Y."/>
        </authorList>
    </citation>
    <scope>NUCLEOTIDE SEQUENCE [LARGE SCALE GENOMIC DNA]</scope>
    <source>
        <strain evidence="3 4">HR1</strain>
    </source>
</reference>
<dbReference type="InterPro" id="IPR017441">
    <property type="entry name" value="Protein_kinase_ATP_BS"/>
</dbReference>
<organism evidence="3 4">
    <name type="scientific">Rhizophagus clarus</name>
    <dbReference type="NCBI Taxonomy" id="94130"/>
    <lineage>
        <taxon>Eukaryota</taxon>
        <taxon>Fungi</taxon>
        <taxon>Fungi incertae sedis</taxon>
        <taxon>Mucoromycota</taxon>
        <taxon>Glomeromycotina</taxon>
        <taxon>Glomeromycetes</taxon>
        <taxon>Glomerales</taxon>
        <taxon>Glomeraceae</taxon>
        <taxon>Rhizophagus</taxon>
    </lineage>
</organism>
<dbReference type="Pfam" id="PF08238">
    <property type="entry name" value="Sel1"/>
    <property type="match status" value="11"/>
</dbReference>